<dbReference type="GO" id="GO:0016018">
    <property type="term" value="F:cyclosporin A binding"/>
    <property type="evidence" value="ECO:0007669"/>
    <property type="project" value="TreeGrafter"/>
</dbReference>
<evidence type="ECO:0000313" key="8">
    <source>
        <dbReference type="EMBL" id="CAD8584160.1"/>
    </source>
</evidence>
<evidence type="ECO:0000256" key="2">
    <source>
        <dbReference type="ARBA" id="ARBA00007365"/>
    </source>
</evidence>
<dbReference type="GO" id="GO:0005737">
    <property type="term" value="C:cytoplasm"/>
    <property type="evidence" value="ECO:0007669"/>
    <property type="project" value="TreeGrafter"/>
</dbReference>
<dbReference type="SUPFAM" id="SSF50891">
    <property type="entry name" value="Cyclophilin-like"/>
    <property type="match status" value="1"/>
</dbReference>
<name>A0A6U0AUY4_9CHLO</name>
<evidence type="ECO:0000256" key="5">
    <source>
        <dbReference type="RuleBase" id="RU363019"/>
    </source>
</evidence>
<feature type="domain" description="PPIase cyclophilin-type" evidence="7">
    <location>
        <begin position="100"/>
        <end position="257"/>
    </location>
</feature>
<dbReference type="Gene3D" id="2.40.100.10">
    <property type="entry name" value="Cyclophilin-like"/>
    <property type="match status" value="1"/>
</dbReference>
<evidence type="ECO:0000256" key="1">
    <source>
        <dbReference type="ARBA" id="ARBA00000971"/>
    </source>
</evidence>
<dbReference type="PANTHER" id="PTHR11071:SF561">
    <property type="entry name" value="PEPTIDYL-PROLYL CIS-TRANS ISOMERASE D-RELATED"/>
    <property type="match status" value="1"/>
</dbReference>
<feature type="region of interest" description="Disordered" evidence="6">
    <location>
        <begin position="1"/>
        <end position="27"/>
    </location>
</feature>
<gene>
    <name evidence="8" type="ORF">OMED0929_LOCUS4768</name>
</gene>
<dbReference type="CDD" id="cd01926">
    <property type="entry name" value="cyclophilin_ABH_like"/>
    <property type="match status" value="1"/>
</dbReference>
<dbReference type="InterPro" id="IPR020892">
    <property type="entry name" value="Cyclophilin-type_PPIase_CS"/>
</dbReference>
<dbReference type="PANTHER" id="PTHR11071">
    <property type="entry name" value="PEPTIDYL-PROLYL CIS-TRANS ISOMERASE"/>
    <property type="match status" value="1"/>
</dbReference>
<keyword evidence="3 5" id="KW-0697">Rotamase</keyword>
<dbReference type="FunFam" id="2.40.100.10:FF:000001">
    <property type="entry name" value="Peptidyl-prolyl cis-trans isomerase"/>
    <property type="match status" value="1"/>
</dbReference>
<comment type="similarity">
    <text evidence="2 5">Belongs to the cyclophilin-type PPIase family.</text>
</comment>
<evidence type="ECO:0000256" key="4">
    <source>
        <dbReference type="ARBA" id="ARBA00023235"/>
    </source>
</evidence>
<comment type="catalytic activity">
    <reaction evidence="1 5">
        <text>[protein]-peptidylproline (omega=180) = [protein]-peptidylproline (omega=0)</text>
        <dbReference type="Rhea" id="RHEA:16237"/>
        <dbReference type="Rhea" id="RHEA-COMP:10747"/>
        <dbReference type="Rhea" id="RHEA-COMP:10748"/>
        <dbReference type="ChEBI" id="CHEBI:83833"/>
        <dbReference type="ChEBI" id="CHEBI:83834"/>
        <dbReference type="EC" id="5.2.1.8"/>
    </reaction>
</comment>
<dbReference type="GO" id="GO:0003755">
    <property type="term" value="F:peptidyl-prolyl cis-trans isomerase activity"/>
    <property type="evidence" value="ECO:0007669"/>
    <property type="project" value="UniProtKB-UniRule"/>
</dbReference>
<protein>
    <recommendedName>
        <fullName evidence="5">Peptidyl-prolyl cis-trans isomerase</fullName>
        <shortName evidence="5">PPIase</shortName>
        <ecNumber evidence="5">5.2.1.8</ecNumber>
    </recommendedName>
</protein>
<keyword evidence="4 5" id="KW-0413">Isomerase</keyword>
<evidence type="ECO:0000256" key="3">
    <source>
        <dbReference type="ARBA" id="ARBA00023110"/>
    </source>
</evidence>
<evidence type="ECO:0000256" key="6">
    <source>
        <dbReference type="SAM" id="MobiDB-lite"/>
    </source>
</evidence>
<comment type="function">
    <text evidence="5">PPIases accelerate the folding of proteins. It catalyzes the cis-trans isomerization of proline imidic peptide bonds in oligopeptides.</text>
</comment>
<sequence>MLAARTTIGVQPVQPRSTHTARRARAHRVCARASAAEADGDKTHSMHQRRGVLSAGAAALALATARQTNAEEAGDAPASTCATKDTAPLLCVLEVTNKVYFDVSIGGEPAGRIVIGLFGKDAPKTVENFRALATGEKGYGYANSIFHRVIPGFMLQGGDFTNFNGTGGRSIYGNKFEDETFAIPHVGPGVLSMANAGPNTNGSQFFITVAPTPWLNGRHVVFGNVVEGLDVVRAIEANPTARGDKPIKEVKVTASGEL</sequence>
<dbReference type="EC" id="5.2.1.8" evidence="5"/>
<accession>A0A6U0AUY4</accession>
<evidence type="ECO:0000259" key="7">
    <source>
        <dbReference type="PROSITE" id="PS50072"/>
    </source>
</evidence>
<proteinExistence type="inferred from homology"/>
<dbReference type="PRINTS" id="PR00153">
    <property type="entry name" value="CSAPPISMRASE"/>
</dbReference>
<dbReference type="PROSITE" id="PS50072">
    <property type="entry name" value="CSA_PPIASE_2"/>
    <property type="match status" value="1"/>
</dbReference>
<organism evidence="8">
    <name type="scientific">Ostreococcus mediterraneus</name>
    <dbReference type="NCBI Taxonomy" id="1486918"/>
    <lineage>
        <taxon>Eukaryota</taxon>
        <taxon>Viridiplantae</taxon>
        <taxon>Chlorophyta</taxon>
        <taxon>Mamiellophyceae</taxon>
        <taxon>Mamiellales</taxon>
        <taxon>Bathycoccaceae</taxon>
        <taxon>Ostreococcus</taxon>
    </lineage>
</organism>
<reference evidence="8" key="1">
    <citation type="submission" date="2021-01" db="EMBL/GenBank/DDBJ databases">
        <authorList>
            <person name="Corre E."/>
            <person name="Pelletier E."/>
            <person name="Niang G."/>
            <person name="Scheremetjew M."/>
            <person name="Finn R."/>
            <person name="Kale V."/>
            <person name="Holt S."/>
            <person name="Cochrane G."/>
            <person name="Meng A."/>
            <person name="Brown T."/>
            <person name="Cohen L."/>
        </authorList>
    </citation>
    <scope>NUCLEOTIDE SEQUENCE</scope>
    <source>
        <strain evidence="8">Clade-D-RCC2572</strain>
    </source>
</reference>
<dbReference type="GO" id="GO:0006457">
    <property type="term" value="P:protein folding"/>
    <property type="evidence" value="ECO:0007669"/>
    <property type="project" value="InterPro"/>
</dbReference>
<dbReference type="AlphaFoldDB" id="A0A6U0AUY4"/>
<dbReference type="EMBL" id="HBEW01005668">
    <property type="protein sequence ID" value="CAD8584160.1"/>
    <property type="molecule type" value="Transcribed_RNA"/>
</dbReference>
<dbReference type="InterPro" id="IPR002130">
    <property type="entry name" value="Cyclophilin-type_PPIase_dom"/>
</dbReference>
<dbReference type="InterPro" id="IPR029000">
    <property type="entry name" value="Cyclophilin-like_dom_sf"/>
</dbReference>
<dbReference type="Pfam" id="PF00160">
    <property type="entry name" value="Pro_isomerase"/>
    <property type="match status" value="1"/>
</dbReference>
<dbReference type="PROSITE" id="PS00170">
    <property type="entry name" value="CSA_PPIASE_1"/>
    <property type="match status" value="1"/>
</dbReference>